<dbReference type="InterPro" id="IPR012338">
    <property type="entry name" value="Beta-lactam/transpept-like"/>
</dbReference>
<evidence type="ECO:0000256" key="26">
    <source>
        <dbReference type="SAM" id="Phobius"/>
    </source>
</evidence>
<keyword evidence="7" id="KW-1003">Cell membrane</keyword>
<evidence type="ECO:0000256" key="25">
    <source>
        <dbReference type="SAM" id="MobiDB-lite"/>
    </source>
</evidence>
<dbReference type="EMBL" id="CP015839">
    <property type="protein sequence ID" value="ANG64905.1"/>
    <property type="molecule type" value="Genomic_DNA"/>
</dbReference>
<keyword evidence="10 23" id="KW-0328">Glycosyltransferase</keyword>
<dbReference type="UniPathway" id="UPA00219"/>
<keyword evidence="8" id="KW-0121">Carboxypeptidase</keyword>
<evidence type="ECO:0000313" key="30">
    <source>
        <dbReference type="EMBL" id="ANG64905.1"/>
    </source>
</evidence>
<evidence type="ECO:0000256" key="10">
    <source>
        <dbReference type="ARBA" id="ARBA00022676"/>
    </source>
</evidence>
<feature type="transmembrane region" description="Helical" evidence="26">
    <location>
        <begin position="33"/>
        <end position="55"/>
    </location>
</feature>
<keyword evidence="17" id="KW-0511">Multifunctional enzyme</keyword>
<dbReference type="NCBIfam" id="TIGR02071">
    <property type="entry name" value="PBP_1b"/>
    <property type="match status" value="1"/>
</dbReference>
<keyword evidence="18 23" id="KW-0961">Cell wall biogenesis/degradation</keyword>
<dbReference type="Gene3D" id="1.20.5.100">
    <property type="entry name" value="Cytochrome c1, transmembrane anchor, C-terminal"/>
    <property type="match status" value="1"/>
</dbReference>
<dbReference type="FunFam" id="1.10.3810.10:FF:000001">
    <property type="entry name" value="Penicillin-binding protein 1A"/>
    <property type="match status" value="1"/>
</dbReference>
<dbReference type="OrthoDB" id="9766909at2"/>
<evidence type="ECO:0000256" key="22">
    <source>
        <dbReference type="NCBIfam" id="TIGR02071"/>
    </source>
</evidence>
<name>A0A1A9F3Z9_9GAMM</name>
<evidence type="ECO:0000256" key="16">
    <source>
        <dbReference type="ARBA" id="ARBA00023251"/>
    </source>
</evidence>
<feature type="active site" description="Proton donor; for transglycosylase activity" evidence="24">
    <location>
        <position position="200"/>
    </location>
</feature>
<keyword evidence="11 23" id="KW-0808">Transferase</keyword>
<keyword evidence="14 23" id="KW-0573">Peptidoglycan synthesis</keyword>
<sequence length="784" mass="87841">MTKKRASAAKPSRSDARRKPVRKRPRGRFWPSLFKFLFKLTLVMSVFVAIGMAYLDMQVRSKFEGKRWALPAKVYARPLELYPGQPLAMDDLKAELNSLGYRFVRSASAPGLAEWASSRARVHSRGFTFPDGFEPSRQLLLDFSGGSLSRISDEEGRTLPLARLEPLLVGGIYPNSNEDRDLIRLQDAPPYLAEALIGIEDRSFYDHHGISFKGIARAMWVNFQAGRFVQGGSTLTQQLIKNFYLTADRTLLRKLTEIPMAVLLELHYGKDEILEAYLNEVYLGQSGSRAVHGFGLASQYYFGRPLQELQLHQVALLAGLVKGPSFYDPRRNPQRAKERRDLVLTILAERNVISAEQLAQAQAEGLDVVKEKNLHKGAYPAYLDLVKRQLREDYRDEDLSSEGLRVFTSMDPVVQGRAEEALVATMAKLEKRYGKKVDGLEGSMVVTDPQTGDALALVGGRDTRFQGFNRALDAVRPIGSLVKPAVYLAALEQGYTLASTLEDKALRVKLPNGDLWEPNNFDRKSHGLVPLHRALALSYNLATAKLGMDIGVERVVDMLHRLGIERDLKAYPSLLLGGQGMSPFEVAGMYQTIAANGFQTPLRAIRMVTDAQGQELSRYPFQVRQTVPVELIHLIQYAMQEVAREGTARSVYQQLPANLNVAGKTGTSNDQRDSWFAGFTGNRLAVVWLGRDDNSQLPLTGSSGALQVWTDFMRREKPQPYLARMPDGIEYVWIDEATGLRSDQRCEGSRQLPFLYGTAPQQAVSCGFNDPVGESLEWFRNWFR</sequence>
<gene>
    <name evidence="30" type="ORF">A8C75_22115</name>
</gene>
<dbReference type="InterPro" id="IPR023346">
    <property type="entry name" value="Lysozyme-like_dom_sf"/>
</dbReference>
<keyword evidence="9" id="KW-0645">Protease</keyword>
<evidence type="ECO:0000259" key="28">
    <source>
        <dbReference type="Pfam" id="PF00912"/>
    </source>
</evidence>
<keyword evidence="13 23" id="KW-0133">Cell shape</keyword>
<feature type="active site" description="Acyl-ester intermediate; for transpeptidase activity" evidence="24">
    <location>
        <position position="480"/>
    </location>
</feature>
<evidence type="ECO:0000256" key="1">
    <source>
        <dbReference type="ARBA" id="ARBA00002624"/>
    </source>
</evidence>
<reference evidence="30 31" key="2">
    <citation type="journal article" date="2018" name="Int. J. Syst. Evol. Microbiol.">
        <title>Marinobacterium aestuarii sp. nov., a benzene-degrading marine bacterium isolated from estuary sediment.</title>
        <authorList>
            <person name="Bae S.S."/>
            <person name="Jung J."/>
            <person name="Chung D."/>
            <person name="Baek K."/>
        </authorList>
    </citation>
    <scope>NUCLEOTIDE SEQUENCE [LARGE SCALE GENOMIC DNA]</scope>
    <source>
        <strain evidence="30 31">ST58-10</strain>
    </source>
</reference>
<comment type="catalytic activity">
    <reaction evidence="21">
        <text>[GlcNAc-(1-&gt;4)-Mur2Ac(oyl-L-Ala-gamma-D-Glu-L-Lys-D-Ala-D-Ala)](n)-di-trans,octa-cis-undecaprenyl diphosphate + beta-D-GlcNAc-(1-&gt;4)-Mur2Ac(oyl-L-Ala-gamma-D-Glu-L-Lys-D-Ala-D-Ala)-di-trans,octa-cis-undecaprenyl diphosphate = [GlcNAc-(1-&gt;4)-Mur2Ac(oyl-L-Ala-gamma-D-Glu-L-Lys-D-Ala-D-Ala)](n+1)-di-trans,octa-cis-undecaprenyl diphosphate + di-trans,octa-cis-undecaprenyl diphosphate + H(+)</text>
        <dbReference type="Rhea" id="RHEA:23708"/>
        <dbReference type="Rhea" id="RHEA-COMP:9602"/>
        <dbReference type="Rhea" id="RHEA-COMP:9603"/>
        <dbReference type="ChEBI" id="CHEBI:15378"/>
        <dbReference type="ChEBI" id="CHEBI:58405"/>
        <dbReference type="ChEBI" id="CHEBI:60033"/>
        <dbReference type="ChEBI" id="CHEBI:78435"/>
        <dbReference type="EC" id="2.4.99.28"/>
    </reaction>
</comment>
<dbReference type="InterPro" id="IPR001264">
    <property type="entry name" value="Glyco_trans_51"/>
</dbReference>
<keyword evidence="26" id="KW-0812">Transmembrane</keyword>
<keyword evidence="15 26" id="KW-0472">Membrane</keyword>
<evidence type="ECO:0000256" key="20">
    <source>
        <dbReference type="ARBA" id="ARBA00034000"/>
    </source>
</evidence>
<reference evidence="31" key="1">
    <citation type="submission" date="2016-05" db="EMBL/GenBank/DDBJ databases">
        <authorList>
            <person name="Baek K."/>
            <person name="Yang S.-J."/>
        </authorList>
    </citation>
    <scope>NUCLEOTIDE SEQUENCE [LARGE SCALE GENOMIC DNA]</scope>
    <source>
        <strain evidence="31">ST58-10</strain>
    </source>
</reference>
<dbReference type="Gene3D" id="1.10.3810.10">
    <property type="entry name" value="Biosynthetic peptidoglycan transglycosylase-like"/>
    <property type="match status" value="1"/>
</dbReference>
<dbReference type="GO" id="GO:0009252">
    <property type="term" value="P:peptidoglycan biosynthetic process"/>
    <property type="evidence" value="ECO:0007669"/>
    <property type="project" value="UniProtKB-UniRule"/>
</dbReference>
<dbReference type="STRING" id="1821621.A8C75_22115"/>
<dbReference type="Pfam" id="PF14814">
    <property type="entry name" value="UB2H"/>
    <property type="match status" value="1"/>
</dbReference>
<evidence type="ECO:0000313" key="31">
    <source>
        <dbReference type="Proteomes" id="UP000078070"/>
    </source>
</evidence>
<dbReference type="Pfam" id="PF00905">
    <property type="entry name" value="Transpeptidase"/>
    <property type="match status" value="1"/>
</dbReference>
<comment type="subcellular location">
    <subcellularLocation>
        <location evidence="2">Cell membrane</location>
    </subcellularLocation>
</comment>
<feature type="domain" description="Penicillin-binding protein transpeptidase" evidence="27">
    <location>
        <begin position="442"/>
        <end position="680"/>
    </location>
</feature>
<dbReference type="GO" id="GO:0008658">
    <property type="term" value="F:penicillin binding"/>
    <property type="evidence" value="ECO:0007669"/>
    <property type="project" value="UniProtKB-UniRule"/>
</dbReference>
<dbReference type="AlphaFoldDB" id="A0A1A9F3Z9"/>
<evidence type="ECO:0000259" key="27">
    <source>
        <dbReference type="Pfam" id="PF00905"/>
    </source>
</evidence>
<dbReference type="KEGG" id="mars:A8C75_22115"/>
<comment type="function">
    <text evidence="1 23">Cell wall formation. Synthesis of cross-linked peptidoglycan from the lipid intermediates. The enzyme has a penicillin-insensitive transglycosylase N-terminal domain (formation of linear glycan strands) and a penicillin-sensitive transpeptidase C-terminal domain (cross-linking of the peptide subunits).</text>
</comment>
<dbReference type="InterPro" id="IPR050396">
    <property type="entry name" value="Glycosyltr_51/Transpeptidase"/>
</dbReference>
<dbReference type="InterPro" id="IPR011813">
    <property type="entry name" value="PBP_1b"/>
</dbReference>
<keyword evidence="12" id="KW-0378">Hydrolase</keyword>
<comment type="catalytic activity">
    <reaction evidence="20">
        <text>Preferential cleavage: (Ac)2-L-Lys-D-Ala-|-D-Ala. Also transpeptidation of peptidyl-alanyl moieties that are N-acyl substituents of D-alanine.</text>
        <dbReference type="EC" id="3.4.16.4"/>
    </reaction>
</comment>
<dbReference type="GO" id="GO:0046677">
    <property type="term" value="P:response to antibiotic"/>
    <property type="evidence" value="ECO:0007669"/>
    <property type="project" value="UniProtKB-UniRule"/>
</dbReference>
<accession>A0A1A9F3Z9</accession>
<evidence type="ECO:0000256" key="18">
    <source>
        <dbReference type="ARBA" id="ARBA00023316"/>
    </source>
</evidence>
<dbReference type="InterPro" id="IPR036950">
    <property type="entry name" value="PBP_transglycosylase"/>
</dbReference>
<evidence type="ECO:0000256" key="8">
    <source>
        <dbReference type="ARBA" id="ARBA00022645"/>
    </source>
</evidence>
<comment type="similarity">
    <text evidence="5 23">In the N-terminal section; belongs to the glycosyltransferase 51 family.</text>
</comment>
<evidence type="ECO:0000259" key="29">
    <source>
        <dbReference type="Pfam" id="PF14814"/>
    </source>
</evidence>
<evidence type="ECO:0000256" key="17">
    <source>
        <dbReference type="ARBA" id="ARBA00023268"/>
    </source>
</evidence>
<dbReference type="Gene3D" id="3.40.710.10">
    <property type="entry name" value="DD-peptidase/beta-lactamase superfamily"/>
    <property type="match status" value="1"/>
</dbReference>
<keyword evidence="26" id="KW-1133">Transmembrane helix</keyword>
<protein>
    <recommendedName>
        <fullName evidence="6 22">Penicillin-binding protein 1B</fullName>
        <shortName evidence="23">PBP-1b</shortName>
        <shortName evidence="23">PBP1b</shortName>
    </recommendedName>
    <alternativeName>
        <fullName evidence="19 23">Murein polymerase</fullName>
    </alternativeName>
</protein>
<comment type="similarity">
    <text evidence="4 23">In the C-terminal section; belongs to the transpeptidase family.</text>
</comment>
<evidence type="ECO:0000256" key="12">
    <source>
        <dbReference type="ARBA" id="ARBA00022801"/>
    </source>
</evidence>
<evidence type="ECO:0000256" key="7">
    <source>
        <dbReference type="ARBA" id="ARBA00022475"/>
    </source>
</evidence>
<comment type="pathway">
    <text evidence="3 23">Cell wall biogenesis; peptidoglycan biosynthesis.</text>
</comment>
<evidence type="ECO:0000256" key="13">
    <source>
        <dbReference type="ARBA" id="ARBA00022960"/>
    </source>
</evidence>
<dbReference type="GO" id="GO:0008360">
    <property type="term" value="P:regulation of cell shape"/>
    <property type="evidence" value="ECO:0007669"/>
    <property type="project" value="UniProtKB-UniRule"/>
</dbReference>
<evidence type="ECO:0000256" key="4">
    <source>
        <dbReference type="ARBA" id="ARBA00007090"/>
    </source>
</evidence>
<dbReference type="GO" id="GO:0009274">
    <property type="term" value="C:peptidoglycan-based cell wall"/>
    <property type="evidence" value="ECO:0007669"/>
    <property type="project" value="UniProtKB-UniRule"/>
</dbReference>
<evidence type="ECO:0000256" key="6">
    <source>
        <dbReference type="ARBA" id="ARBA00018637"/>
    </source>
</evidence>
<dbReference type="PANTHER" id="PTHR32282">
    <property type="entry name" value="BINDING PROTEIN TRANSPEPTIDASE, PUTATIVE-RELATED"/>
    <property type="match status" value="1"/>
</dbReference>
<dbReference type="Pfam" id="PF00912">
    <property type="entry name" value="Transgly"/>
    <property type="match status" value="1"/>
</dbReference>
<dbReference type="GO" id="GO:0006508">
    <property type="term" value="P:proteolysis"/>
    <property type="evidence" value="ECO:0007669"/>
    <property type="project" value="UniProtKB-KW"/>
</dbReference>
<dbReference type="GO" id="GO:0008955">
    <property type="term" value="F:peptidoglycan glycosyltransferase activity"/>
    <property type="evidence" value="ECO:0007669"/>
    <property type="project" value="UniProtKB-UniRule"/>
</dbReference>
<dbReference type="InterPro" id="IPR028166">
    <property type="entry name" value="UB2H"/>
</dbReference>
<dbReference type="InterPro" id="IPR001460">
    <property type="entry name" value="PCN-bd_Tpept"/>
</dbReference>
<dbReference type="Proteomes" id="UP000078070">
    <property type="component" value="Chromosome"/>
</dbReference>
<evidence type="ECO:0000256" key="11">
    <source>
        <dbReference type="ARBA" id="ARBA00022679"/>
    </source>
</evidence>
<evidence type="ECO:0000256" key="14">
    <source>
        <dbReference type="ARBA" id="ARBA00022984"/>
    </source>
</evidence>
<evidence type="ECO:0000256" key="19">
    <source>
        <dbReference type="ARBA" id="ARBA00032454"/>
    </source>
</evidence>
<dbReference type="PIRSF" id="PIRSF002799">
    <property type="entry name" value="PBP_1b"/>
    <property type="match status" value="1"/>
</dbReference>
<dbReference type="RefSeq" id="WP_067386615.1">
    <property type="nucleotide sequence ID" value="NZ_CP015839.1"/>
</dbReference>
<dbReference type="SUPFAM" id="SSF56601">
    <property type="entry name" value="beta-lactamase/transpeptidase-like"/>
    <property type="match status" value="1"/>
</dbReference>
<evidence type="ECO:0000256" key="5">
    <source>
        <dbReference type="ARBA" id="ARBA00007739"/>
    </source>
</evidence>
<evidence type="ECO:0000256" key="21">
    <source>
        <dbReference type="ARBA" id="ARBA00049902"/>
    </source>
</evidence>
<dbReference type="Gene3D" id="3.30.2060.10">
    <property type="entry name" value="Penicillin-binding protein 1b domain"/>
    <property type="match status" value="1"/>
</dbReference>
<keyword evidence="31" id="KW-1185">Reference proteome</keyword>
<feature type="region of interest" description="Disordered" evidence="25">
    <location>
        <begin position="1"/>
        <end position="23"/>
    </location>
</feature>
<evidence type="ECO:0000256" key="24">
    <source>
        <dbReference type="PIRSR" id="PIRSR002799-1"/>
    </source>
</evidence>
<keyword evidence="16" id="KW-0046">Antibiotic resistance</keyword>
<dbReference type="GO" id="GO:0005886">
    <property type="term" value="C:plasma membrane"/>
    <property type="evidence" value="ECO:0007669"/>
    <property type="project" value="UniProtKB-SubCell"/>
</dbReference>
<evidence type="ECO:0000256" key="15">
    <source>
        <dbReference type="ARBA" id="ARBA00023136"/>
    </source>
</evidence>
<dbReference type="SUPFAM" id="SSF53955">
    <property type="entry name" value="Lysozyme-like"/>
    <property type="match status" value="1"/>
</dbReference>
<organism evidence="30 31">
    <name type="scientific">Marinobacterium aestuarii</name>
    <dbReference type="NCBI Taxonomy" id="1821621"/>
    <lineage>
        <taxon>Bacteria</taxon>
        <taxon>Pseudomonadati</taxon>
        <taxon>Pseudomonadota</taxon>
        <taxon>Gammaproteobacteria</taxon>
        <taxon>Oceanospirillales</taxon>
        <taxon>Oceanospirillaceae</taxon>
        <taxon>Marinobacterium</taxon>
    </lineage>
</organism>
<evidence type="ECO:0000256" key="9">
    <source>
        <dbReference type="ARBA" id="ARBA00022670"/>
    </source>
</evidence>
<dbReference type="PANTHER" id="PTHR32282:SF11">
    <property type="entry name" value="PENICILLIN-BINDING PROTEIN 1B"/>
    <property type="match status" value="1"/>
</dbReference>
<proteinExistence type="inferred from homology"/>
<evidence type="ECO:0000256" key="3">
    <source>
        <dbReference type="ARBA" id="ARBA00004752"/>
    </source>
</evidence>
<evidence type="ECO:0000256" key="2">
    <source>
        <dbReference type="ARBA" id="ARBA00004236"/>
    </source>
</evidence>
<evidence type="ECO:0000256" key="23">
    <source>
        <dbReference type="PIRNR" id="PIRNR002799"/>
    </source>
</evidence>
<feature type="domain" description="Bifunctional transglycosylase second" evidence="29">
    <location>
        <begin position="81"/>
        <end position="164"/>
    </location>
</feature>
<dbReference type="GO" id="GO:0071555">
    <property type="term" value="P:cell wall organization"/>
    <property type="evidence" value="ECO:0007669"/>
    <property type="project" value="UniProtKB-UniRule"/>
</dbReference>
<dbReference type="GO" id="GO:0030288">
    <property type="term" value="C:outer membrane-bounded periplasmic space"/>
    <property type="evidence" value="ECO:0007669"/>
    <property type="project" value="TreeGrafter"/>
</dbReference>
<feature type="domain" description="Glycosyl transferase family 51" evidence="28">
    <location>
        <begin position="176"/>
        <end position="345"/>
    </location>
</feature>
<dbReference type="GO" id="GO:0009002">
    <property type="term" value="F:serine-type D-Ala-D-Ala carboxypeptidase activity"/>
    <property type="evidence" value="ECO:0007669"/>
    <property type="project" value="UniProtKB-EC"/>
</dbReference>